<dbReference type="STRING" id="56484.A0A1Y2F1S9"/>
<dbReference type="SUPFAM" id="SSF50475">
    <property type="entry name" value="FMN-binding split barrel"/>
    <property type="match status" value="1"/>
</dbReference>
<dbReference type="PANTHER" id="PTHR34818">
    <property type="entry name" value="PROTEIN BLI-3"/>
    <property type="match status" value="1"/>
</dbReference>
<protein>
    <recommendedName>
        <fullName evidence="1">General stress protein FMN-binding split barrel domain-containing protein</fullName>
    </recommendedName>
</protein>
<comment type="caution">
    <text evidence="2">The sequence shown here is derived from an EMBL/GenBank/DDBJ whole genome shotgun (WGS) entry which is preliminary data.</text>
</comment>
<dbReference type="EMBL" id="MCFI01000019">
    <property type="protein sequence ID" value="ORY77793.1"/>
    <property type="molecule type" value="Genomic_DNA"/>
</dbReference>
<dbReference type="PANTHER" id="PTHR34818:SF1">
    <property type="entry name" value="PROTEIN BLI-3"/>
    <property type="match status" value="1"/>
</dbReference>
<gene>
    <name evidence="2" type="ORF">BCR37DRAFT_122459</name>
</gene>
<evidence type="ECO:0000313" key="2">
    <source>
        <dbReference type="EMBL" id="ORY77793.1"/>
    </source>
</evidence>
<evidence type="ECO:0000259" key="1">
    <source>
        <dbReference type="Pfam" id="PF16242"/>
    </source>
</evidence>
<dbReference type="InterPro" id="IPR052917">
    <property type="entry name" value="Stress-Dev_Protein"/>
</dbReference>
<dbReference type="Proteomes" id="UP000193685">
    <property type="component" value="Unassembled WGS sequence"/>
</dbReference>
<dbReference type="Pfam" id="PF16242">
    <property type="entry name" value="Pyrid_ox_like"/>
    <property type="match status" value="1"/>
</dbReference>
<accession>A0A1Y2F1S9</accession>
<proteinExistence type="predicted"/>
<dbReference type="OMA" id="GLDILFH"/>
<feature type="domain" description="General stress protein FMN-binding split barrel" evidence="1">
    <location>
        <begin position="1"/>
        <end position="139"/>
    </location>
</feature>
<dbReference type="AlphaFoldDB" id="A0A1Y2F1S9"/>
<dbReference type="OrthoDB" id="434253at2759"/>
<sequence>MLTTVNTSGLLVSRCMAVADRENTVDLIFHTHAESGKTDDIDNNSNVSVSFYKDSTGEWLSVSGKAELVTDRNVVEKYYSKSLKAWIGDKGDGVHDGGPGDPRIGIIRVKTSTVTYAVQTATTIGKYIGIAKGIVTGEVPSINSIVEMAEKDIAAARK</sequence>
<dbReference type="Gene3D" id="2.30.110.10">
    <property type="entry name" value="Electron Transport, Fmn-binding Protein, Chain A"/>
    <property type="match status" value="1"/>
</dbReference>
<name>A0A1Y2F1S9_PROLT</name>
<reference evidence="2 3" key="1">
    <citation type="submission" date="2016-07" db="EMBL/GenBank/DDBJ databases">
        <title>Pervasive Adenine N6-methylation of Active Genes in Fungi.</title>
        <authorList>
            <consortium name="DOE Joint Genome Institute"/>
            <person name="Mondo S.J."/>
            <person name="Dannebaum R.O."/>
            <person name="Kuo R.C."/>
            <person name="Labutti K."/>
            <person name="Haridas S."/>
            <person name="Kuo A."/>
            <person name="Salamov A."/>
            <person name="Ahrendt S.R."/>
            <person name="Lipzen A."/>
            <person name="Sullivan W."/>
            <person name="Andreopoulos W.B."/>
            <person name="Clum A."/>
            <person name="Lindquist E."/>
            <person name="Daum C."/>
            <person name="Ramamoorthy G.K."/>
            <person name="Gryganskyi A."/>
            <person name="Culley D."/>
            <person name="Magnuson J.K."/>
            <person name="James T.Y."/>
            <person name="O'Malley M.A."/>
            <person name="Stajich J.E."/>
            <person name="Spatafora J.W."/>
            <person name="Visel A."/>
            <person name="Grigoriev I.V."/>
        </authorList>
    </citation>
    <scope>NUCLEOTIDE SEQUENCE [LARGE SCALE GENOMIC DNA]</scope>
    <source>
        <strain evidence="2 3">12-1054</strain>
    </source>
</reference>
<organism evidence="2 3">
    <name type="scientific">Protomyces lactucae-debilis</name>
    <dbReference type="NCBI Taxonomy" id="2754530"/>
    <lineage>
        <taxon>Eukaryota</taxon>
        <taxon>Fungi</taxon>
        <taxon>Dikarya</taxon>
        <taxon>Ascomycota</taxon>
        <taxon>Taphrinomycotina</taxon>
        <taxon>Taphrinomycetes</taxon>
        <taxon>Taphrinales</taxon>
        <taxon>Protomycetaceae</taxon>
        <taxon>Protomyces</taxon>
    </lineage>
</organism>
<evidence type="ECO:0000313" key="3">
    <source>
        <dbReference type="Proteomes" id="UP000193685"/>
    </source>
</evidence>
<dbReference type="GeneID" id="63782604"/>
<dbReference type="InterPro" id="IPR038725">
    <property type="entry name" value="YdaG_split_barrel_FMN-bd"/>
</dbReference>
<keyword evidence="3" id="KW-1185">Reference proteome</keyword>
<dbReference type="InterPro" id="IPR012349">
    <property type="entry name" value="Split_barrel_FMN-bd"/>
</dbReference>
<dbReference type="RefSeq" id="XP_040723178.1">
    <property type="nucleotide sequence ID" value="XM_040866005.1"/>
</dbReference>